<protein>
    <submittedName>
        <fullName evidence="7">Sigma-70 family RNA polymerase sigma factor</fullName>
    </submittedName>
</protein>
<dbReference type="InterPro" id="IPR039425">
    <property type="entry name" value="RNA_pol_sigma-70-like"/>
</dbReference>
<gene>
    <name evidence="7" type="ORF">H8S64_16490</name>
</gene>
<keyword evidence="3" id="KW-0731">Sigma factor</keyword>
<dbReference type="Gene3D" id="1.10.10.10">
    <property type="entry name" value="Winged helix-like DNA-binding domain superfamily/Winged helix DNA-binding domain"/>
    <property type="match status" value="1"/>
</dbReference>
<evidence type="ECO:0000313" key="7">
    <source>
        <dbReference type="EMBL" id="MBC5622692.1"/>
    </source>
</evidence>
<accession>A0ABR7D4K6</accession>
<dbReference type="SUPFAM" id="SSF88946">
    <property type="entry name" value="Sigma2 domain of RNA polymerase sigma factors"/>
    <property type="match status" value="1"/>
</dbReference>
<dbReference type="EMBL" id="JACOOH010000007">
    <property type="protein sequence ID" value="MBC5622692.1"/>
    <property type="molecule type" value="Genomic_DNA"/>
</dbReference>
<evidence type="ECO:0000256" key="2">
    <source>
        <dbReference type="ARBA" id="ARBA00023015"/>
    </source>
</evidence>
<proteinExistence type="inferred from homology"/>
<evidence type="ECO:0000313" key="8">
    <source>
        <dbReference type="Proteomes" id="UP000646484"/>
    </source>
</evidence>
<comment type="caution">
    <text evidence="7">The sequence shown here is derived from an EMBL/GenBank/DDBJ whole genome shotgun (WGS) entry which is preliminary data.</text>
</comment>
<dbReference type="NCBIfam" id="TIGR02937">
    <property type="entry name" value="sigma70-ECF"/>
    <property type="match status" value="1"/>
</dbReference>
<keyword evidence="8" id="KW-1185">Reference proteome</keyword>
<dbReference type="CDD" id="cd06171">
    <property type="entry name" value="Sigma70_r4"/>
    <property type="match status" value="1"/>
</dbReference>
<evidence type="ECO:0000256" key="1">
    <source>
        <dbReference type="ARBA" id="ARBA00010641"/>
    </source>
</evidence>
<dbReference type="Proteomes" id="UP000646484">
    <property type="component" value="Unassembled WGS sequence"/>
</dbReference>
<dbReference type="PANTHER" id="PTHR43133:SF46">
    <property type="entry name" value="RNA POLYMERASE SIGMA-70 FACTOR ECF SUBFAMILY"/>
    <property type="match status" value="1"/>
</dbReference>
<evidence type="ECO:0000259" key="6">
    <source>
        <dbReference type="Pfam" id="PF08281"/>
    </source>
</evidence>
<reference evidence="7 8" key="1">
    <citation type="submission" date="2020-08" db="EMBL/GenBank/DDBJ databases">
        <title>Genome public.</title>
        <authorList>
            <person name="Liu C."/>
            <person name="Sun Q."/>
        </authorList>
    </citation>
    <scope>NUCLEOTIDE SEQUENCE [LARGE SCALE GENOMIC DNA]</scope>
    <source>
        <strain evidence="7 8">NSJ-56</strain>
    </source>
</reference>
<dbReference type="InterPro" id="IPR036388">
    <property type="entry name" value="WH-like_DNA-bd_sf"/>
</dbReference>
<keyword evidence="4" id="KW-0804">Transcription</keyword>
<evidence type="ECO:0000259" key="5">
    <source>
        <dbReference type="Pfam" id="PF04542"/>
    </source>
</evidence>
<dbReference type="RefSeq" id="WP_186977514.1">
    <property type="nucleotide sequence ID" value="NZ_JACOOH010000007.1"/>
</dbReference>
<dbReference type="SUPFAM" id="SSF88659">
    <property type="entry name" value="Sigma3 and sigma4 domains of RNA polymerase sigma factors"/>
    <property type="match status" value="1"/>
</dbReference>
<name>A0ABR7D4K6_9BACT</name>
<dbReference type="InterPro" id="IPR014284">
    <property type="entry name" value="RNA_pol_sigma-70_dom"/>
</dbReference>
<comment type="similarity">
    <text evidence="1">Belongs to the sigma-70 factor family. ECF subfamily.</text>
</comment>
<dbReference type="Pfam" id="PF08281">
    <property type="entry name" value="Sigma70_r4_2"/>
    <property type="match status" value="1"/>
</dbReference>
<evidence type="ECO:0000256" key="3">
    <source>
        <dbReference type="ARBA" id="ARBA00023082"/>
    </source>
</evidence>
<dbReference type="InterPro" id="IPR013324">
    <property type="entry name" value="RNA_pol_sigma_r3/r4-like"/>
</dbReference>
<organism evidence="7 8">
    <name type="scientific">Butyricimonas hominis</name>
    <dbReference type="NCBI Taxonomy" id="2763032"/>
    <lineage>
        <taxon>Bacteria</taxon>
        <taxon>Pseudomonadati</taxon>
        <taxon>Bacteroidota</taxon>
        <taxon>Bacteroidia</taxon>
        <taxon>Bacteroidales</taxon>
        <taxon>Odoribacteraceae</taxon>
        <taxon>Butyricimonas</taxon>
    </lineage>
</organism>
<sequence length="184" mass="21305">MELDTLLQEIQKDNRKAFDELVLQYNESLNAFAFNILKDKEAAEDIVQDVFVNLWLNRKKITFGESTKSLLYVSTRNLVYNYIRSAKRENERYKHLTEENESSTLNYIIQEEALRLLNESIEQLPPRMAEVIRLSLEGLKQEEIAEQMEVTVANVKRLKALGIEKLKKSLGALSCFVFTTTGLI</sequence>
<feature type="domain" description="RNA polymerase sigma factor 70 region 4 type 2" evidence="6">
    <location>
        <begin position="116"/>
        <end position="166"/>
    </location>
</feature>
<dbReference type="PANTHER" id="PTHR43133">
    <property type="entry name" value="RNA POLYMERASE ECF-TYPE SIGMA FACTO"/>
    <property type="match status" value="1"/>
</dbReference>
<keyword evidence="2" id="KW-0805">Transcription regulation</keyword>
<dbReference type="InterPro" id="IPR013249">
    <property type="entry name" value="RNA_pol_sigma70_r4_t2"/>
</dbReference>
<dbReference type="InterPro" id="IPR007627">
    <property type="entry name" value="RNA_pol_sigma70_r2"/>
</dbReference>
<feature type="domain" description="RNA polymerase sigma-70 region 2" evidence="5">
    <location>
        <begin position="21"/>
        <end position="88"/>
    </location>
</feature>
<dbReference type="InterPro" id="IPR013325">
    <property type="entry name" value="RNA_pol_sigma_r2"/>
</dbReference>
<dbReference type="Pfam" id="PF04542">
    <property type="entry name" value="Sigma70_r2"/>
    <property type="match status" value="1"/>
</dbReference>
<evidence type="ECO:0000256" key="4">
    <source>
        <dbReference type="ARBA" id="ARBA00023163"/>
    </source>
</evidence>
<dbReference type="Gene3D" id="1.10.1740.10">
    <property type="match status" value="1"/>
</dbReference>